<keyword evidence="10" id="KW-1185">Reference proteome</keyword>
<name>A0A1D8GBQ2_9FIRM</name>
<dbReference type="GO" id="GO:0006298">
    <property type="term" value="P:mismatch repair"/>
    <property type="evidence" value="ECO:0007669"/>
    <property type="project" value="TreeGrafter"/>
</dbReference>
<dbReference type="EC" id="2.1.1.72" evidence="2 8"/>
<dbReference type="EMBL" id="CP017269">
    <property type="protein sequence ID" value="AOT68329.1"/>
    <property type="molecule type" value="Genomic_DNA"/>
</dbReference>
<evidence type="ECO:0000256" key="2">
    <source>
        <dbReference type="ARBA" id="ARBA00011900"/>
    </source>
</evidence>
<feature type="binding site" evidence="7">
    <location>
        <position position="58"/>
    </location>
    <ligand>
        <name>S-adenosyl-L-methionine</name>
        <dbReference type="ChEBI" id="CHEBI:59789"/>
    </ligand>
</feature>
<evidence type="ECO:0000256" key="8">
    <source>
        <dbReference type="RuleBase" id="RU361257"/>
    </source>
</evidence>
<dbReference type="InterPro" id="IPR002052">
    <property type="entry name" value="DNA_methylase_N6_adenine_CS"/>
</dbReference>
<dbReference type="Proteomes" id="UP000095743">
    <property type="component" value="Chromosome"/>
</dbReference>
<dbReference type="PANTHER" id="PTHR30481">
    <property type="entry name" value="DNA ADENINE METHYLASE"/>
    <property type="match status" value="1"/>
</dbReference>
<dbReference type="PANTHER" id="PTHR30481:SF3">
    <property type="entry name" value="DNA ADENINE METHYLASE"/>
    <property type="match status" value="1"/>
</dbReference>
<dbReference type="KEGG" id="gfe:Gferi_01215"/>
<evidence type="ECO:0000256" key="6">
    <source>
        <dbReference type="ARBA" id="ARBA00047942"/>
    </source>
</evidence>
<dbReference type="GO" id="GO:0043565">
    <property type="term" value="F:sequence-specific DNA binding"/>
    <property type="evidence" value="ECO:0007669"/>
    <property type="project" value="TreeGrafter"/>
</dbReference>
<accession>A0A1D8GBQ2</accession>
<keyword evidence="4 8" id="KW-0808">Transferase</keyword>
<reference evidence="9 10" key="1">
    <citation type="submission" date="2016-09" db="EMBL/GenBank/DDBJ databases">
        <title>Genomic analysis reveals versatility of anaerobic energy metabolism of Geosporobacter ferrireducens IRF9 of phylum Firmicutes.</title>
        <authorList>
            <person name="Kim S.-J."/>
        </authorList>
    </citation>
    <scope>NUCLEOTIDE SEQUENCE [LARGE SCALE GENOMIC DNA]</scope>
    <source>
        <strain evidence="9 10">IRF9</strain>
    </source>
</reference>
<dbReference type="Gene3D" id="1.10.1020.10">
    <property type="entry name" value="Adenine-specific Methyltransferase, Domain 2"/>
    <property type="match status" value="1"/>
</dbReference>
<feature type="binding site" evidence="7">
    <location>
        <position position="13"/>
    </location>
    <ligand>
        <name>S-adenosyl-L-methionine</name>
        <dbReference type="ChEBI" id="CHEBI:59789"/>
    </ligand>
</feature>
<keyword evidence="5 8" id="KW-0949">S-adenosyl-L-methionine</keyword>
<organism evidence="9 10">
    <name type="scientific">Geosporobacter ferrireducens</name>
    <dbReference type="NCBI Taxonomy" id="1424294"/>
    <lineage>
        <taxon>Bacteria</taxon>
        <taxon>Bacillati</taxon>
        <taxon>Bacillota</taxon>
        <taxon>Clostridia</taxon>
        <taxon>Peptostreptococcales</taxon>
        <taxon>Thermotaleaceae</taxon>
        <taxon>Geosporobacter</taxon>
    </lineage>
</organism>
<evidence type="ECO:0000256" key="4">
    <source>
        <dbReference type="ARBA" id="ARBA00022679"/>
    </source>
</evidence>
<protein>
    <recommendedName>
        <fullName evidence="2 8">Site-specific DNA-methyltransferase (adenine-specific)</fullName>
        <ecNumber evidence="2 8">2.1.1.72</ecNumber>
    </recommendedName>
</protein>
<dbReference type="GO" id="GO:0009307">
    <property type="term" value="P:DNA restriction-modification system"/>
    <property type="evidence" value="ECO:0007669"/>
    <property type="project" value="InterPro"/>
</dbReference>
<evidence type="ECO:0000313" key="10">
    <source>
        <dbReference type="Proteomes" id="UP000095743"/>
    </source>
</evidence>
<dbReference type="STRING" id="1424294.Gferi_01215"/>
<dbReference type="REBASE" id="161988">
    <property type="entry name" value="M.GfeIRF9ORF1215P"/>
</dbReference>
<dbReference type="PROSITE" id="PS00092">
    <property type="entry name" value="N6_MTASE"/>
    <property type="match status" value="1"/>
</dbReference>
<dbReference type="RefSeq" id="WP_069973882.1">
    <property type="nucleotide sequence ID" value="NZ_CP017269.1"/>
</dbReference>
<dbReference type="InterPro" id="IPR023095">
    <property type="entry name" value="Ade_MeTrfase_dom_2"/>
</dbReference>
<dbReference type="InterPro" id="IPR012327">
    <property type="entry name" value="MeTrfase_D12"/>
</dbReference>
<evidence type="ECO:0000256" key="7">
    <source>
        <dbReference type="PIRSR" id="PIRSR000398-1"/>
    </source>
</evidence>
<dbReference type="PRINTS" id="PR00505">
    <property type="entry name" value="D12N6MTFRASE"/>
</dbReference>
<evidence type="ECO:0000313" key="9">
    <source>
        <dbReference type="EMBL" id="AOT68329.1"/>
    </source>
</evidence>
<dbReference type="PIRSF" id="PIRSF000398">
    <property type="entry name" value="M_m6A_EcoRV"/>
    <property type="match status" value="1"/>
</dbReference>
<dbReference type="InterPro" id="IPR012263">
    <property type="entry name" value="M_m6A_EcoRV"/>
</dbReference>
<dbReference type="AlphaFoldDB" id="A0A1D8GBQ2"/>
<dbReference type="Gene3D" id="3.40.50.150">
    <property type="entry name" value="Vaccinia Virus protein VP39"/>
    <property type="match status" value="1"/>
</dbReference>
<dbReference type="OrthoDB" id="9805629at2"/>
<evidence type="ECO:0000256" key="1">
    <source>
        <dbReference type="ARBA" id="ARBA00006594"/>
    </source>
</evidence>
<dbReference type="SUPFAM" id="SSF53335">
    <property type="entry name" value="S-adenosyl-L-methionine-dependent methyltransferases"/>
    <property type="match status" value="1"/>
</dbReference>
<dbReference type="GO" id="GO:1904047">
    <property type="term" value="F:S-adenosyl-L-methionine binding"/>
    <property type="evidence" value="ECO:0007669"/>
    <property type="project" value="TreeGrafter"/>
</dbReference>
<feature type="binding site" evidence="7">
    <location>
        <position position="17"/>
    </location>
    <ligand>
        <name>S-adenosyl-L-methionine</name>
        <dbReference type="ChEBI" id="CHEBI:59789"/>
    </ligand>
</feature>
<proteinExistence type="inferred from homology"/>
<dbReference type="Pfam" id="PF02086">
    <property type="entry name" value="MethyltransfD12"/>
    <property type="match status" value="1"/>
</dbReference>
<dbReference type="InterPro" id="IPR029063">
    <property type="entry name" value="SAM-dependent_MTases_sf"/>
</dbReference>
<dbReference type="GO" id="GO:0009007">
    <property type="term" value="F:site-specific DNA-methyltransferase (adenine-specific) activity"/>
    <property type="evidence" value="ECO:0007669"/>
    <property type="project" value="UniProtKB-UniRule"/>
</dbReference>
<gene>
    <name evidence="9" type="ORF">Gferi_01215</name>
</gene>
<dbReference type="GO" id="GO:0032259">
    <property type="term" value="P:methylation"/>
    <property type="evidence" value="ECO:0007669"/>
    <property type="project" value="UniProtKB-KW"/>
</dbReference>
<dbReference type="NCBIfam" id="TIGR00571">
    <property type="entry name" value="dam"/>
    <property type="match status" value="1"/>
</dbReference>
<keyword evidence="3 8" id="KW-0489">Methyltransferase</keyword>
<feature type="binding site" evidence="7">
    <location>
        <position position="181"/>
    </location>
    <ligand>
        <name>S-adenosyl-L-methionine</name>
        <dbReference type="ChEBI" id="CHEBI:59789"/>
    </ligand>
</feature>
<comment type="similarity">
    <text evidence="1 8">Belongs to the N(4)/N(6)-methyltransferase family.</text>
</comment>
<comment type="catalytic activity">
    <reaction evidence="6 8">
        <text>a 2'-deoxyadenosine in DNA + S-adenosyl-L-methionine = an N(6)-methyl-2'-deoxyadenosine in DNA + S-adenosyl-L-homocysteine + H(+)</text>
        <dbReference type="Rhea" id="RHEA:15197"/>
        <dbReference type="Rhea" id="RHEA-COMP:12418"/>
        <dbReference type="Rhea" id="RHEA-COMP:12419"/>
        <dbReference type="ChEBI" id="CHEBI:15378"/>
        <dbReference type="ChEBI" id="CHEBI:57856"/>
        <dbReference type="ChEBI" id="CHEBI:59789"/>
        <dbReference type="ChEBI" id="CHEBI:90615"/>
        <dbReference type="ChEBI" id="CHEBI:90616"/>
        <dbReference type="EC" id="2.1.1.72"/>
    </reaction>
</comment>
<evidence type="ECO:0000256" key="3">
    <source>
        <dbReference type="ARBA" id="ARBA00022603"/>
    </source>
</evidence>
<evidence type="ECO:0000256" key="5">
    <source>
        <dbReference type="ARBA" id="ARBA00022691"/>
    </source>
</evidence>
<sequence length="272" mass="31585">MSIAKKVAPFIKWPGGKRWFVQAHLDIIPQQYNRYIEPFLGGGAVFFGIQPLKAILSDTNKELAITYNAIKKDYKRVLSYLQFHKQYHSEEYYYQVRDMLLDDEFEIAARLIYLNRTCFNGIYRVNKEGKFNVPIGTSSSVIYDTDDFQAIAQALKHANIFNDDFAKTIGKAREGDLIFADPPYTVRHNNNGFIQYNEKLFSWKDQIRLTKCLKRAKDRGVKIIATNANHPSVVDLYRQLEFEIEEITRYSSISANPENRKQYGEIIITANI</sequence>